<evidence type="ECO:0000313" key="2">
    <source>
        <dbReference type="EMBL" id="OAP85915.1"/>
    </source>
</evidence>
<dbReference type="AlphaFoldDB" id="A0A179B3G1"/>
<dbReference type="Gene3D" id="2.40.320.10">
    <property type="entry name" value="Hypothetical Protein Pfu-838710-001"/>
    <property type="match status" value="1"/>
</dbReference>
<feature type="domain" description="CYTH" evidence="1">
    <location>
        <begin position="10"/>
        <end position="191"/>
    </location>
</feature>
<dbReference type="SMART" id="SM01118">
    <property type="entry name" value="CYTH"/>
    <property type="match status" value="1"/>
</dbReference>
<reference evidence="2 3" key="1">
    <citation type="submission" date="2016-04" db="EMBL/GenBank/DDBJ databases">
        <title>Peptidophaga gingivicola gen. nov., sp. nov., isolated from human subgingival plaque.</title>
        <authorList>
            <person name="Beall C.J."/>
            <person name="Mokrzan E.M."/>
            <person name="Griffen A.L."/>
            <person name="Leys E.J."/>
        </authorList>
    </citation>
    <scope>NUCLEOTIDE SEQUENCE [LARGE SCALE GENOMIC DNA]</scope>
    <source>
        <strain evidence="2 3">BA112</strain>
    </source>
</reference>
<dbReference type="InterPro" id="IPR023577">
    <property type="entry name" value="CYTH_domain"/>
</dbReference>
<dbReference type="PANTHER" id="PTHR40114">
    <property type="entry name" value="SLR0698 PROTEIN"/>
    <property type="match status" value="1"/>
</dbReference>
<dbReference type="EMBL" id="LVZK01000001">
    <property type="protein sequence ID" value="OAP85915.1"/>
    <property type="molecule type" value="Genomic_DNA"/>
</dbReference>
<gene>
    <name evidence="2" type="ORF">A4H34_01605</name>
</gene>
<name>A0A179B3G1_9ACTO</name>
<dbReference type="Proteomes" id="UP000078368">
    <property type="component" value="Unassembled WGS sequence"/>
</dbReference>
<organism evidence="2 3">
    <name type="scientific">Peptidiphaga gingivicola</name>
    <dbReference type="NCBI Taxonomy" id="2741497"/>
    <lineage>
        <taxon>Bacteria</taxon>
        <taxon>Bacillati</taxon>
        <taxon>Actinomycetota</taxon>
        <taxon>Actinomycetes</taxon>
        <taxon>Actinomycetales</taxon>
        <taxon>Actinomycetaceae</taxon>
        <taxon>Peptidiphaga</taxon>
    </lineage>
</organism>
<dbReference type="PANTHER" id="PTHR40114:SF1">
    <property type="entry name" value="SLR0698 PROTEIN"/>
    <property type="match status" value="1"/>
</dbReference>
<dbReference type="RefSeq" id="WP_064230850.1">
    <property type="nucleotide sequence ID" value="NZ_LVZK01000001.1"/>
</dbReference>
<evidence type="ECO:0000313" key="3">
    <source>
        <dbReference type="Proteomes" id="UP000078368"/>
    </source>
</evidence>
<evidence type="ECO:0000259" key="1">
    <source>
        <dbReference type="SMART" id="SM01118"/>
    </source>
</evidence>
<proteinExistence type="predicted"/>
<dbReference type="SUPFAM" id="SSF55154">
    <property type="entry name" value="CYTH-like phosphatases"/>
    <property type="match status" value="1"/>
</dbReference>
<accession>A0A179B3G1</accession>
<dbReference type="InterPro" id="IPR012042">
    <property type="entry name" value="NeuTTM/CthTTM-like"/>
</dbReference>
<dbReference type="InterPro" id="IPR033469">
    <property type="entry name" value="CYTH-like_dom_sf"/>
</dbReference>
<sequence>MSDSDDVDLQFEFERKFLVRALPGDVVRHGSKQVIVQAYVFAVDGYAVRVRISFPGRSVECPAFDEATDYLGAYERRLLTGLLADAEDEASASMAVKSPAVQGERYEMESSLDLAVATQIIRRCPTVILKNRYSLWYDEDGWEFDVFAGQNEGLIVAECERLAPVVDLKIPEFCVTEVSDDMRFTNDYLSKEPWRHWGPMYAVELAARGPHFMKMDGNGGGPGKGAG</sequence>
<keyword evidence="3" id="KW-1185">Reference proteome</keyword>
<comment type="caution">
    <text evidence="2">The sequence shown here is derived from an EMBL/GenBank/DDBJ whole genome shotgun (WGS) entry which is preliminary data.</text>
</comment>
<dbReference type="STRING" id="1823756.A4H34_01605"/>
<protein>
    <submittedName>
        <fullName evidence="2">Adenylate cyclase</fullName>
    </submittedName>
</protein>
<dbReference type="OrthoDB" id="9805588at2"/>